<dbReference type="SUPFAM" id="SSF51126">
    <property type="entry name" value="Pectin lyase-like"/>
    <property type="match status" value="1"/>
</dbReference>
<dbReference type="Pfam" id="PF14200">
    <property type="entry name" value="RicinB_lectin_2"/>
    <property type="match status" value="1"/>
</dbReference>
<organism evidence="3 4">
    <name type="scientific">Microbacterium candidum</name>
    <dbReference type="NCBI Taxonomy" id="3041922"/>
    <lineage>
        <taxon>Bacteria</taxon>
        <taxon>Bacillati</taxon>
        <taxon>Actinomycetota</taxon>
        <taxon>Actinomycetes</taxon>
        <taxon>Micrococcales</taxon>
        <taxon>Microbacteriaceae</taxon>
        <taxon>Microbacterium</taxon>
    </lineage>
</organism>
<dbReference type="CDD" id="cd00161">
    <property type="entry name" value="beta-trefoil_Ricin-like"/>
    <property type="match status" value="1"/>
</dbReference>
<dbReference type="PROSITE" id="PS50022">
    <property type="entry name" value="FA58C_3"/>
    <property type="match status" value="1"/>
</dbReference>
<comment type="caution">
    <text evidence="3">The sequence shown here is derived from an EMBL/GenBank/DDBJ whole genome shotgun (WGS) entry which is preliminary data.</text>
</comment>
<accession>A0ABT7MTK8</accession>
<evidence type="ECO:0000259" key="2">
    <source>
        <dbReference type="PROSITE" id="PS50022"/>
    </source>
</evidence>
<dbReference type="InterPro" id="IPR012334">
    <property type="entry name" value="Pectin_lyas_fold"/>
</dbReference>
<evidence type="ECO:0000313" key="4">
    <source>
        <dbReference type="Proteomes" id="UP001235064"/>
    </source>
</evidence>
<protein>
    <submittedName>
        <fullName evidence="3">RICIN domain-containing protein</fullName>
    </submittedName>
</protein>
<dbReference type="SMART" id="SM00458">
    <property type="entry name" value="RICIN"/>
    <property type="match status" value="1"/>
</dbReference>
<dbReference type="EMBL" id="JASXSZ010000001">
    <property type="protein sequence ID" value="MDL9977784.1"/>
    <property type="molecule type" value="Genomic_DNA"/>
</dbReference>
<dbReference type="PROSITE" id="PS50231">
    <property type="entry name" value="RICIN_B_LECTIN"/>
    <property type="match status" value="1"/>
</dbReference>
<evidence type="ECO:0000256" key="1">
    <source>
        <dbReference type="SAM" id="SignalP"/>
    </source>
</evidence>
<dbReference type="InterPro" id="IPR000772">
    <property type="entry name" value="Ricin_B_lectin"/>
</dbReference>
<feature type="domain" description="F5/8 type C" evidence="2">
    <location>
        <begin position="597"/>
        <end position="741"/>
    </location>
</feature>
<dbReference type="SUPFAM" id="SSF49785">
    <property type="entry name" value="Galactose-binding domain-like"/>
    <property type="match status" value="1"/>
</dbReference>
<dbReference type="InterPro" id="IPR048482">
    <property type="entry name" value="GH141_ins"/>
</dbReference>
<sequence>MPVVASSLLAVAILSTGLLAPASYADTATNYYVDPVNGSDANAGTSVTTAFKTIGAAQSAVRSVNASMAADIDVNLLGGTYTVPSTVTFTPADSGANGHVIHWQAYQGQTPVITSAQTITGWTQNTDGTYSAPIGSLNFHQLYVNGVRASVARYPEAGQNFVLRSVDNTNKLLGVAASQVKQWANFTNVEMVLQQYWGESYLPLKSYTVSGGTANLSINDAMAGILFQRPNPVTEAGEPFYFENAKEFLTEPGEYYVDTSTQTLTYKARAGEDPTVTSGAAATTVTAPTLQTLFDFEGTGVSTPVQGLAFSGITFADTTWTLPLTTGEMNAQGGQYNKSADATYQYVYRPPAGIHANYASNLTFSGDTFTRMGSAAIDFDHGVSSSLIIGNIVSDIAGNGIMIGKFSDPDVPNDTPYNPSDPGEIVNNVTVQDNLVTNTGEDYPGTAGINAGYVSYTNIVHNDVSNSPWVGISLGWGWTYDANALQNNQITDNAVSNVMNALSDGGGIYHLSNDRSTTISGNYVHEVTRGAGSLNSAATGIYLDQGSANMTVTGNVISNVDTFMVLHNNGPSVTNTNNTTSGSTVITAAGLEPSYASLKQAVNLAYGKTATASSQYSGAFAAGNANDGASSTGWLSAGADTAAWWQVDLGAAHQLGQFTITTRQDLDQAMTRNNIEVRASNDPTFATYNVVGRVDSRTIPDAGSYTRSIDPTQAYRYIRVAKTDGQSFYLAEFAVQQGIGETLTQTPLTVSPSSYYTLTNVNSGKVLDVNGASTANGGTVDQWTNVTGATNEQWSIQNVSGDLYKILNRNSGKALEVNNRSHLNGGTVDQWTYTGDNHQLWKFTPDVNSGWVITNLESGRVLDVYGASLSNGGKVDQWSPLSASNEAWTLTPVP</sequence>
<dbReference type="PANTHER" id="PTHR36453:SF1">
    <property type="entry name" value="RIGHT HANDED BETA HELIX DOMAIN-CONTAINING PROTEIN"/>
    <property type="match status" value="1"/>
</dbReference>
<keyword evidence="4" id="KW-1185">Reference proteome</keyword>
<dbReference type="Pfam" id="PF21231">
    <property type="entry name" value="GH141_M"/>
    <property type="match status" value="1"/>
</dbReference>
<dbReference type="InterPro" id="IPR011050">
    <property type="entry name" value="Pectin_lyase_fold/virulence"/>
</dbReference>
<dbReference type="InterPro" id="IPR008979">
    <property type="entry name" value="Galactose-bd-like_sf"/>
</dbReference>
<dbReference type="RefSeq" id="WP_286285566.1">
    <property type="nucleotide sequence ID" value="NZ_JASXSZ010000001.1"/>
</dbReference>
<dbReference type="Proteomes" id="UP001235064">
    <property type="component" value="Unassembled WGS sequence"/>
</dbReference>
<dbReference type="InterPro" id="IPR035992">
    <property type="entry name" value="Ricin_B-like_lectins"/>
</dbReference>
<feature type="signal peptide" evidence="1">
    <location>
        <begin position="1"/>
        <end position="25"/>
    </location>
</feature>
<dbReference type="Gene3D" id="2.160.20.10">
    <property type="entry name" value="Single-stranded right-handed beta-helix, Pectin lyase-like"/>
    <property type="match status" value="2"/>
</dbReference>
<dbReference type="Gene3D" id="2.80.10.50">
    <property type="match status" value="3"/>
</dbReference>
<dbReference type="InterPro" id="IPR000421">
    <property type="entry name" value="FA58C"/>
</dbReference>
<reference evidence="3 4" key="1">
    <citation type="submission" date="2023-06" db="EMBL/GenBank/DDBJ databases">
        <title>Microbacterium sp. nov., isolated from a waste landfill.</title>
        <authorList>
            <person name="Wen W."/>
        </authorList>
    </citation>
    <scope>NUCLEOTIDE SEQUENCE [LARGE SCALE GENOMIC DNA]</scope>
    <source>
        <strain evidence="3 4">ASV49</strain>
    </source>
</reference>
<dbReference type="InterPro" id="IPR006626">
    <property type="entry name" value="PbH1"/>
</dbReference>
<name>A0ABT7MTK8_9MICO</name>
<dbReference type="SUPFAM" id="SSF50370">
    <property type="entry name" value="Ricin B-like lectins"/>
    <property type="match status" value="1"/>
</dbReference>
<feature type="chain" id="PRO_5045408457" evidence="1">
    <location>
        <begin position="26"/>
        <end position="894"/>
    </location>
</feature>
<proteinExistence type="predicted"/>
<dbReference type="Pfam" id="PF00754">
    <property type="entry name" value="F5_F8_type_C"/>
    <property type="match status" value="1"/>
</dbReference>
<dbReference type="PANTHER" id="PTHR36453">
    <property type="entry name" value="SECRETED PROTEIN-RELATED"/>
    <property type="match status" value="1"/>
</dbReference>
<evidence type="ECO:0000313" key="3">
    <source>
        <dbReference type="EMBL" id="MDL9977784.1"/>
    </source>
</evidence>
<dbReference type="Gene3D" id="2.60.120.260">
    <property type="entry name" value="Galactose-binding domain-like"/>
    <property type="match status" value="1"/>
</dbReference>
<keyword evidence="1" id="KW-0732">Signal</keyword>
<gene>
    <name evidence="3" type="ORF">QSV35_00435</name>
</gene>
<dbReference type="SMART" id="SM00710">
    <property type="entry name" value="PbH1"/>
    <property type="match status" value="7"/>
</dbReference>